<gene>
    <name evidence="1" type="ORF">EVOR1521_LOCUS11314</name>
</gene>
<comment type="caution">
    <text evidence="1">The sequence shown here is derived from an EMBL/GenBank/DDBJ whole genome shotgun (WGS) entry which is preliminary data.</text>
</comment>
<organism evidence="1 2">
    <name type="scientific">Effrenium voratum</name>
    <dbReference type="NCBI Taxonomy" id="2562239"/>
    <lineage>
        <taxon>Eukaryota</taxon>
        <taxon>Sar</taxon>
        <taxon>Alveolata</taxon>
        <taxon>Dinophyceae</taxon>
        <taxon>Suessiales</taxon>
        <taxon>Symbiodiniaceae</taxon>
        <taxon>Effrenium</taxon>
    </lineage>
</organism>
<keyword evidence="2" id="KW-1185">Reference proteome</keyword>
<reference evidence="1" key="1">
    <citation type="submission" date="2023-08" db="EMBL/GenBank/DDBJ databases">
        <authorList>
            <person name="Chen Y."/>
            <person name="Shah S."/>
            <person name="Dougan E. K."/>
            <person name="Thang M."/>
            <person name="Chan C."/>
        </authorList>
    </citation>
    <scope>NUCLEOTIDE SEQUENCE</scope>
</reference>
<proteinExistence type="predicted"/>
<name>A0AA36MUL6_9DINO</name>
<sequence>MKRAASPSKPAKAVKRVPVDLNQTHPVVRLRAAGKDGGELTFKFQHTPVAPRVKVQDADALRDLLGQETTRSVSTSGTWARQPRAPWIEQMVRELCPEKRELLRYRLRRVQAEVATSKESFLDRWGHSADFASIAIDMWLDDKSLEEVLQRAKELGQMSTSQEDAQPGFILEGDWVDLVARSEDLAFDALRPMITKLSGPEAHVYTVSKENCFEQEGAVWRPTAQLTPQERQGSLNTTWDYKKTPRSGVELLDDYFLRISELLQPCDAADLNQRLYLIWKLPHYVTSYHQDTHVPPHFTLYNQVSGVSIFHFMPVLVGLYLTHVGQRNVFELKRALERLDELRVGSLAVLGPGQVALIAPTGSHGVWVPCPHYTPAMAGRGSVSVIRAAELFLRPIFQALSERLMKDDWPDVMKVEDD</sequence>
<evidence type="ECO:0000313" key="1">
    <source>
        <dbReference type="EMBL" id="CAJ1384437.1"/>
    </source>
</evidence>
<dbReference type="EMBL" id="CAUJNA010001113">
    <property type="protein sequence ID" value="CAJ1384437.1"/>
    <property type="molecule type" value="Genomic_DNA"/>
</dbReference>
<dbReference type="Proteomes" id="UP001178507">
    <property type="component" value="Unassembled WGS sequence"/>
</dbReference>
<dbReference type="AlphaFoldDB" id="A0AA36MUL6"/>
<accession>A0AA36MUL6</accession>
<evidence type="ECO:0000313" key="2">
    <source>
        <dbReference type="Proteomes" id="UP001178507"/>
    </source>
</evidence>
<protein>
    <submittedName>
        <fullName evidence="1">Uncharacterized protein</fullName>
    </submittedName>
</protein>